<feature type="domain" description="Nephrocystin 3-like N-terminal" evidence="6">
    <location>
        <begin position="249"/>
        <end position="341"/>
    </location>
</feature>
<feature type="repeat" description="WD" evidence="3">
    <location>
        <begin position="901"/>
        <end position="942"/>
    </location>
</feature>
<dbReference type="InterPro" id="IPR036537">
    <property type="entry name" value="Adaptor_Cbl_N_dom_sf"/>
</dbReference>
<keyword evidence="8" id="KW-1185">Reference proteome</keyword>
<protein>
    <recommendedName>
        <fullName evidence="6">Nephrocystin 3-like N-terminal domain-containing protein</fullName>
    </recommendedName>
</protein>
<dbReference type="PROSITE" id="PS50082">
    <property type="entry name" value="WD_REPEATS_2"/>
    <property type="match status" value="14"/>
</dbReference>
<evidence type="ECO:0000256" key="5">
    <source>
        <dbReference type="SAM" id="MobiDB-lite"/>
    </source>
</evidence>
<feature type="repeat" description="WD" evidence="3">
    <location>
        <begin position="858"/>
        <end position="899"/>
    </location>
</feature>
<dbReference type="CDD" id="cd21037">
    <property type="entry name" value="MLKL_NTD"/>
    <property type="match status" value="1"/>
</dbReference>
<dbReference type="GO" id="GO:0007166">
    <property type="term" value="P:cell surface receptor signaling pathway"/>
    <property type="evidence" value="ECO:0007669"/>
    <property type="project" value="InterPro"/>
</dbReference>
<dbReference type="SMART" id="SM00320">
    <property type="entry name" value="WD40"/>
    <property type="match status" value="14"/>
</dbReference>
<feature type="compositionally biased region" description="Polar residues" evidence="5">
    <location>
        <begin position="19"/>
        <end position="30"/>
    </location>
</feature>
<gene>
    <name evidence="7" type="ORF">D9758_012418</name>
</gene>
<dbReference type="Pfam" id="PF00400">
    <property type="entry name" value="WD40"/>
    <property type="match status" value="14"/>
</dbReference>
<dbReference type="PANTHER" id="PTHR22847:SF637">
    <property type="entry name" value="WD REPEAT DOMAIN 5B"/>
    <property type="match status" value="1"/>
</dbReference>
<evidence type="ECO:0000313" key="7">
    <source>
        <dbReference type="EMBL" id="KAF5354465.1"/>
    </source>
</evidence>
<dbReference type="Gene3D" id="1.20.930.20">
    <property type="entry name" value="Adaptor protein Cbl, N-terminal domain"/>
    <property type="match status" value="1"/>
</dbReference>
<evidence type="ECO:0000256" key="4">
    <source>
        <dbReference type="SAM" id="Coils"/>
    </source>
</evidence>
<dbReference type="Proteomes" id="UP000559256">
    <property type="component" value="Unassembled WGS sequence"/>
</dbReference>
<reference evidence="7 8" key="1">
    <citation type="journal article" date="2020" name="ISME J.">
        <title>Uncovering the hidden diversity of litter-decomposition mechanisms in mushroom-forming fungi.</title>
        <authorList>
            <person name="Floudas D."/>
            <person name="Bentzer J."/>
            <person name="Ahren D."/>
            <person name="Johansson T."/>
            <person name="Persson P."/>
            <person name="Tunlid A."/>
        </authorList>
    </citation>
    <scope>NUCLEOTIDE SEQUENCE [LARGE SCALE GENOMIC DNA]</scope>
    <source>
        <strain evidence="7 8">CBS 291.85</strain>
    </source>
</reference>
<keyword evidence="1 3" id="KW-0853">WD repeat</keyword>
<dbReference type="InterPro" id="IPR019775">
    <property type="entry name" value="WD40_repeat_CS"/>
</dbReference>
<dbReference type="InterPro" id="IPR011047">
    <property type="entry name" value="Quinoprotein_ADH-like_sf"/>
</dbReference>
<dbReference type="CDD" id="cd00200">
    <property type="entry name" value="WD40"/>
    <property type="match status" value="2"/>
</dbReference>
<dbReference type="InterPro" id="IPR015943">
    <property type="entry name" value="WD40/YVTN_repeat-like_dom_sf"/>
</dbReference>
<name>A0A8H5D6L5_9AGAR</name>
<dbReference type="SUPFAM" id="SSF50978">
    <property type="entry name" value="WD40 repeat-like"/>
    <property type="match status" value="2"/>
</dbReference>
<dbReference type="SUPFAM" id="SSF50998">
    <property type="entry name" value="Quinoprotein alcohol dehydrogenase-like"/>
    <property type="match status" value="1"/>
</dbReference>
<dbReference type="EMBL" id="JAACJM010000059">
    <property type="protein sequence ID" value="KAF5354465.1"/>
    <property type="molecule type" value="Genomic_DNA"/>
</dbReference>
<feature type="repeat" description="WD" evidence="3">
    <location>
        <begin position="1202"/>
        <end position="1243"/>
    </location>
</feature>
<dbReference type="OrthoDB" id="538223at2759"/>
<dbReference type="InterPro" id="IPR020472">
    <property type="entry name" value="WD40_PAC1"/>
</dbReference>
<feature type="repeat" description="WD" evidence="3">
    <location>
        <begin position="1245"/>
        <end position="1275"/>
    </location>
</feature>
<feature type="repeat" description="WD" evidence="3">
    <location>
        <begin position="944"/>
        <end position="985"/>
    </location>
</feature>
<evidence type="ECO:0000313" key="8">
    <source>
        <dbReference type="Proteomes" id="UP000559256"/>
    </source>
</evidence>
<dbReference type="PROSITE" id="PS50294">
    <property type="entry name" value="WD_REPEATS_REGION"/>
    <property type="match status" value="13"/>
</dbReference>
<dbReference type="InterPro" id="IPR001680">
    <property type="entry name" value="WD40_rpt"/>
</dbReference>
<keyword evidence="2" id="KW-0677">Repeat</keyword>
<feature type="repeat" description="WD" evidence="3">
    <location>
        <begin position="697"/>
        <end position="728"/>
    </location>
</feature>
<feature type="coiled-coil region" evidence="4">
    <location>
        <begin position="92"/>
        <end position="131"/>
    </location>
</feature>
<evidence type="ECO:0000256" key="2">
    <source>
        <dbReference type="ARBA" id="ARBA00022737"/>
    </source>
</evidence>
<feature type="repeat" description="WD" evidence="3">
    <location>
        <begin position="729"/>
        <end position="770"/>
    </location>
</feature>
<evidence type="ECO:0000259" key="6">
    <source>
        <dbReference type="Pfam" id="PF24883"/>
    </source>
</evidence>
<keyword evidence="4" id="KW-0175">Coiled coil</keyword>
<dbReference type="Gene3D" id="2.130.10.10">
    <property type="entry name" value="YVTN repeat-like/Quinoprotein amine dehydrogenase"/>
    <property type="match status" value="7"/>
</dbReference>
<feature type="repeat" description="WD" evidence="3">
    <location>
        <begin position="1073"/>
        <end position="1114"/>
    </location>
</feature>
<comment type="caution">
    <text evidence="7">The sequence shown here is derived from an EMBL/GenBank/DDBJ whole genome shotgun (WGS) entry which is preliminary data.</text>
</comment>
<organism evidence="7 8">
    <name type="scientific">Tetrapyrgos nigripes</name>
    <dbReference type="NCBI Taxonomy" id="182062"/>
    <lineage>
        <taxon>Eukaryota</taxon>
        <taxon>Fungi</taxon>
        <taxon>Dikarya</taxon>
        <taxon>Basidiomycota</taxon>
        <taxon>Agaricomycotina</taxon>
        <taxon>Agaricomycetes</taxon>
        <taxon>Agaricomycetidae</taxon>
        <taxon>Agaricales</taxon>
        <taxon>Marasmiineae</taxon>
        <taxon>Marasmiaceae</taxon>
        <taxon>Tetrapyrgos</taxon>
    </lineage>
</organism>
<sequence>MKKVKNTAKALFRSKPGTPRSTNPTQNVSTPVPGDAAVSSVQNIKKEEVALDVIDKGLVILNAVSGWFGPLEAVTGILSECIKTYMEVMDNKENFAKLMNDLAEEVQDLEKQRAENQSSEMKQIFEDLSKKLLTVLNETKQKQDLSVLQQVIQSGRIAQEVQQFFKDISQAYRNCKFKVLLIIARQNNEIYKSLIFDKLEPSLEAFHGAQIGGGKARDSCTPGTRKQIIKDIEDWAERTTDENMGIGFMLAQYSPAFAEELKEAIHKDPTSIVEPPGIQLEKLVVSCWHKVFKSHKLNLMTPVVVIDALDECRDISSVLEVLIPAIQKQELLGLKFLFTSRPEYCMQRHLKIKGPISEGSNVDRMFLHDVDESLVKADIIKYLNAQFKLSDLLISAEDIERLAKMSGKLFIFAATLVKFILDPDNTDLSEERLLEVLDLKQEPDKLQTQALDDLYTVVLENAFKNQTERGKKQSLKILHTVITVKEAIPHSVIADMLDVGITKVEGVISKLHSVLYVVDSDHSIYPLHASFSDYIMAKERTKEIFWCDEQMYHTMLSQACFRNMMEKLKFNIGEIPSSFVIDKDIPDGQNLKNIDQTLRYSCNYWPHHFWGSNLEQDIVKIWERFIEAKIIFWIEAMNLLQSIPQAYNSLQFLLESAILAERLPGKADFAQNYKLQEVLSTKQRDGMLANNISCKWVAISKDGKLIVSGQSDGTIIIWNVLRGKEVRKINGHIGDVNSVAISPDGSKIVSGSHDKTVRIWDTATGAQIRVSLQGHSNYVQSVAFSADGTKIVSGSADETVRIWDAATGAQIGEPLHGHSSWVLSVALSADGTKIVSGSADETVRIWDAATGAQIGQPLQGHSNYVQSVAFSVDGTKIVSGSDDQTVRIWNAATGAQIGEPLQGHNHWVQSVAFSADETKIVSGSSDNTVRIWDAATGAQIGEPLKGHSNFVWSVAFSPDGTKIVSGSVDKTVRIWDAVTGDEIREPLQGHSDYVQSVTFSTDGIKIVSGSDDTTVRIWDAATGTQIREPLQGHSDYVWSVALSADGTKIVSGSDDKTVRIWDAATGAQIGQPLQGHSNSVWSVAFSGDGTQIVSGSSDKTVRIWDAATGAQIGEPFQGHSSSVNSVVFSADGTKIVSGSDDQTIRIWDTATGAQIGKPLQGHSNFVLSVALSADGTQIVSGSADETIRIWDAAAGAQIREPLHGHSNWVRSVAFSADGTKIVSGSVDKTVRIWDAATGAQIREPLQGHTEYVWSVAFSADGGTIVSGSGDKTIRVQEVLTDDNCPVAQIDINKTWTLDDNGWVHFPHISDHGIVWIPPSFRPLLCRAQNPFIISKQGYTKIDFSDCVYGEEWTKCWPEN</sequence>
<feature type="region of interest" description="Disordered" evidence="5">
    <location>
        <begin position="1"/>
        <end position="34"/>
    </location>
</feature>
<dbReference type="GO" id="GO:1990234">
    <property type="term" value="C:transferase complex"/>
    <property type="evidence" value="ECO:0007669"/>
    <property type="project" value="UniProtKB-ARBA"/>
</dbReference>
<accession>A0A8H5D6L5</accession>
<feature type="repeat" description="WD" evidence="3">
    <location>
        <begin position="772"/>
        <end position="813"/>
    </location>
</feature>
<evidence type="ECO:0000256" key="1">
    <source>
        <dbReference type="ARBA" id="ARBA00022574"/>
    </source>
</evidence>
<dbReference type="GO" id="GO:0005634">
    <property type="term" value="C:nucleus"/>
    <property type="evidence" value="ECO:0007669"/>
    <property type="project" value="TreeGrafter"/>
</dbReference>
<dbReference type="InterPro" id="IPR059179">
    <property type="entry name" value="MLKL-like_MCAfunc"/>
</dbReference>
<dbReference type="PRINTS" id="PR00320">
    <property type="entry name" value="GPROTEINBRPT"/>
</dbReference>
<feature type="repeat" description="WD" evidence="3">
    <location>
        <begin position="1159"/>
        <end position="1200"/>
    </location>
</feature>
<feature type="repeat" description="WD" evidence="3">
    <location>
        <begin position="1030"/>
        <end position="1071"/>
    </location>
</feature>
<proteinExistence type="predicted"/>
<dbReference type="InterPro" id="IPR036322">
    <property type="entry name" value="WD40_repeat_dom_sf"/>
</dbReference>
<dbReference type="Pfam" id="PF24883">
    <property type="entry name" value="NPHP3_N"/>
    <property type="match status" value="1"/>
</dbReference>
<dbReference type="InterPro" id="IPR056884">
    <property type="entry name" value="NPHP3-like_N"/>
</dbReference>
<feature type="repeat" description="WD" evidence="3">
    <location>
        <begin position="815"/>
        <end position="856"/>
    </location>
</feature>
<evidence type="ECO:0000256" key="3">
    <source>
        <dbReference type="PROSITE-ProRule" id="PRU00221"/>
    </source>
</evidence>
<dbReference type="PANTHER" id="PTHR22847">
    <property type="entry name" value="WD40 REPEAT PROTEIN"/>
    <property type="match status" value="1"/>
</dbReference>
<feature type="repeat" description="WD" evidence="3">
    <location>
        <begin position="987"/>
        <end position="1028"/>
    </location>
</feature>
<dbReference type="PROSITE" id="PS00678">
    <property type="entry name" value="WD_REPEATS_1"/>
    <property type="match status" value="11"/>
</dbReference>
<feature type="repeat" description="WD" evidence="3">
    <location>
        <begin position="1116"/>
        <end position="1157"/>
    </location>
</feature>